<gene>
    <name evidence="5" type="ORF">L210DRAFT_3535952</name>
    <name evidence="4" type="ORF">L210DRAFT_3592453</name>
</gene>
<organism evidence="4 6">
    <name type="scientific">Boletus edulis BED1</name>
    <dbReference type="NCBI Taxonomy" id="1328754"/>
    <lineage>
        <taxon>Eukaryota</taxon>
        <taxon>Fungi</taxon>
        <taxon>Dikarya</taxon>
        <taxon>Basidiomycota</taxon>
        <taxon>Agaricomycotina</taxon>
        <taxon>Agaricomycetes</taxon>
        <taxon>Agaricomycetidae</taxon>
        <taxon>Boletales</taxon>
        <taxon>Boletineae</taxon>
        <taxon>Boletaceae</taxon>
        <taxon>Boletoideae</taxon>
        <taxon>Boletus</taxon>
    </lineage>
</organism>
<dbReference type="EMBL" id="WHUW01000505">
    <property type="protein sequence ID" value="KAF8414493.1"/>
    <property type="molecule type" value="Genomic_DNA"/>
</dbReference>
<reference evidence="4" key="1">
    <citation type="submission" date="2019-10" db="EMBL/GenBank/DDBJ databases">
        <authorList>
            <consortium name="DOE Joint Genome Institute"/>
            <person name="Kuo A."/>
            <person name="Miyauchi S."/>
            <person name="Kiss E."/>
            <person name="Drula E."/>
            <person name="Kohler A."/>
            <person name="Sanchez-Garcia M."/>
            <person name="Andreopoulos B."/>
            <person name="Barry K.W."/>
            <person name="Bonito G."/>
            <person name="Buee M."/>
            <person name="Carver A."/>
            <person name="Chen C."/>
            <person name="Cichocki N."/>
            <person name="Clum A."/>
            <person name="Culley D."/>
            <person name="Crous P.W."/>
            <person name="Fauchery L."/>
            <person name="Girlanda M."/>
            <person name="Hayes R."/>
            <person name="Keri Z."/>
            <person name="LaButti K."/>
            <person name="Lipzen A."/>
            <person name="Lombard V."/>
            <person name="Magnuson J."/>
            <person name="Maillard F."/>
            <person name="Morin E."/>
            <person name="Murat C."/>
            <person name="Nolan M."/>
            <person name="Ohm R."/>
            <person name="Pangilinan J."/>
            <person name="Pereira M."/>
            <person name="Perotto S."/>
            <person name="Peter M."/>
            <person name="Riley R."/>
            <person name="Sitrit Y."/>
            <person name="Stielow B."/>
            <person name="Szollosi G."/>
            <person name="Zifcakova L."/>
            <person name="Stursova M."/>
            <person name="Spatafora J.W."/>
            <person name="Tedersoo L."/>
            <person name="Vaario L.-M."/>
            <person name="Yamada A."/>
            <person name="Yan M."/>
            <person name="Wang P."/>
            <person name="Xu J."/>
            <person name="Bruns T."/>
            <person name="Baldrian P."/>
            <person name="Vilgalys R."/>
            <person name="Henrissat B."/>
            <person name="Grigoriev I.V."/>
            <person name="Hibbett D."/>
            <person name="Nagy L.G."/>
            <person name="Martin F.M."/>
        </authorList>
    </citation>
    <scope>NUCLEOTIDE SEQUENCE</scope>
    <source>
        <strain evidence="4">BED1</strain>
    </source>
</reference>
<dbReference type="GO" id="GO:0005739">
    <property type="term" value="C:mitochondrion"/>
    <property type="evidence" value="ECO:0007669"/>
    <property type="project" value="UniProtKB-SubCell"/>
</dbReference>
<dbReference type="EMBL" id="WHUW01000009">
    <property type="protein sequence ID" value="KAF8442169.1"/>
    <property type="molecule type" value="Genomic_DNA"/>
</dbReference>
<accession>A0AAD4B9U4</accession>
<comment type="caution">
    <text evidence="4">The sequence shown here is derived from an EMBL/GenBank/DDBJ whole genome shotgun (WGS) entry which is preliminary data.</text>
</comment>
<evidence type="ECO:0000256" key="2">
    <source>
        <dbReference type="ARBA" id="ARBA00023128"/>
    </source>
</evidence>
<proteinExistence type="predicted"/>
<evidence type="ECO:0000313" key="6">
    <source>
        <dbReference type="Proteomes" id="UP001194468"/>
    </source>
</evidence>
<evidence type="ECO:0000256" key="3">
    <source>
        <dbReference type="ARBA" id="ARBA00023157"/>
    </source>
</evidence>
<protein>
    <submittedName>
        <fullName evidence="4">Uncharacterized protein</fullName>
    </submittedName>
</protein>
<dbReference type="Pfam" id="PF02297">
    <property type="entry name" value="COX6B"/>
    <property type="match status" value="1"/>
</dbReference>
<evidence type="ECO:0000313" key="5">
    <source>
        <dbReference type="EMBL" id="KAF8442169.1"/>
    </source>
</evidence>
<reference evidence="4" key="2">
    <citation type="journal article" date="2020" name="Nat. Commun.">
        <title>Large-scale genome sequencing of mycorrhizal fungi provides insights into the early evolution of symbiotic traits.</title>
        <authorList>
            <person name="Miyauchi S."/>
            <person name="Kiss E."/>
            <person name="Kuo A."/>
            <person name="Drula E."/>
            <person name="Kohler A."/>
            <person name="Sanchez-Garcia M."/>
            <person name="Morin E."/>
            <person name="Andreopoulos B."/>
            <person name="Barry K.W."/>
            <person name="Bonito G."/>
            <person name="Buee M."/>
            <person name="Carver A."/>
            <person name="Chen C."/>
            <person name="Cichocki N."/>
            <person name="Clum A."/>
            <person name="Culley D."/>
            <person name="Crous P.W."/>
            <person name="Fauchery L."/>
            <person name="Girlanda M."/>
            <person name="Hayes R.D."/>
            <person name="Keri Z."/>
            <person name="LaButti K."/>
            <person name="Lipzen A."/>
            <person name="Lombard V."/>
            <person name="Magnuson J."/>
            <person name="Maillard F."/>
            <person name="Murat C."/>
            <person name="Nolan M."/>
            <person name="Ohm R.A."/>
            <person name="Pangilinan J."/>
            <person name="Pereira M.F."/>
            <person name="Perotto S."/>
            <person name="Peter M."/>
            <person name="Pfister S."/>
            <person name="Riley R."/>
            <person name="Sitrit Y."/>
            <person name="Stielow J.B."/>
            <person name="Szollosi G."/>
            <person name="Zifcakova L."/>
            <person name="Stursova M."/>
            <person name="Spatafora J.W."/>
            <person name="Tedersoo L."/>
            <person name="Vaario L.M."/>
            <person name="Yamada A."/>
            <person name="Yan M."/>
            <person name="Wang P."/>
            <person name="Xu J."/>
            <person name="Bruns T."/>
            <person name="Baldrian P."/>
            <person name="Vilgalys R."/>
            <person name="Dunand C."/>
            <person name="Henrissat B."/>
            <person name="Grigoriev I.V."/>
            <person name="Hibbett D."/>
            <person name="Nagy L.G."/>
            <person name="Martin F.M."/>
        </authorList>
    </citation>
    <scope>NUCLEOTIDE SEQUENCE</scope>
    <source>
        <strain evidence="4">BED1</strain>
    </source>
</reference>
<dbReference type="InterPro" id="IPR048280">
    <property type="entry name" value="COX6B-like"/>
</dbReference>
<keyword evidence="6" id="KW-1185">Reference proteome</keyword>
<keyword evidence="2" id="KW-0496">Mitochondrion</keyword>
<evidence type="ECO:0000313" key="4">
    <source>
        <dbReference type="EMBL" id="KAF8414493.1"/>
    </source>
</evidence>
<dbReference type="Proteomes" id="UP001194468">
    <property type="component" value="Unassembled WGS sequence"/>
</dbReference>
<evidence type="ECO:0000256" key="1">
    <source>
        <dbReference type="ARBA" id="ARBA00004173"/>
    </source>
</evidence>
<comment type="subcellular location">
    <subcellularLocation>
        <location evidence="1">Mitochondrion</location>
    </subcellularLocation>
</comment>
<name>A0AAD4B9U4_BOLED</name>
<dbReference type="AlphaFoldDB" id="A0AAD4B9U4"/>
<keyword evidence="3" id="KW-1015">Disulfide bond</keyword>
<sequence length="73" mass="8675">MGWFTTSKPDKFWESRDVYFTCLDREGNEEKSQYEASCAKSWIDYSNKRRILAEQQKDQLAQSKMQTQAAKQK</sequence>